<dbReference type="Proteomes" id="UP000199501">
    <property type="component" value="Unassembled WGS sequence"/>
</dbReference>
<sequence length="323" mass="34445">MFGDARVHTNGGTGRESLVVMVTTPPALPGDACSVRSRALDEPMAGTAVTAATWLCVEQPGPWGRDAPRESHLDTGLGAELAARAAGAGVRVVLIRRPGAHPDRHRPAPRRVYLAHTAPGRAFLRREVVTDPKHLLDLDFAAAGGGEPAGFGETITWPVLLVCTNGRRDLCCAVRGRPVADEVALTHGDAVWESSHLGGHRFAPTGLLVPTGYAYGDLDAARARALLASSAVVTDRCRGRSTWPAAGQAAELAVRELTNTVHPDVLRVRDPELDDDGHWRVVVWHVDGRGWRVTVAERAMGDRVLSCGAAPGDRTTHVVTRID</sequence>
<accession>A0A1G6IQL0</accession>
<evidence type="ECO:0008006" key="3">
    <source>
        <dbReference type="Google" id="ProtNLM"/>
    </source>
</evidence>
<dbReference type="STRING" id="1271860.SAMN05216174_10158"/>
<dbReference type="InterPro" id="IPR010350">
    <property type="entry name" value="Aim32/Apd1-like_bac"/>
</dbReference>
<evidence type="ECO:0000313" key="2">
    <source>
        <dbReference type="Proteomes" id="UP000199501"/>
    </source>
</evidence>
<proteinExistence type="predicted"/>
<gene>
    <name evidence="1" type="ORF">SAMN05216174_10158</name>
</gene>
<dbReference type="InterPro" id="IPR009737">
    <property type="entry name" value="Aim32/Apd1-like"/>
</dbReference>
<organism evidence="1 2">
    <name type="scientific">Actinokineospora iranica</name>
    <dbReference type="NCBI Taxonomy" id="1271860"/>
    <lineage>
        <taxon>Bacteria</taxon>
        <taxon>Bacillati</taxon>
        <taxon>Actinomycetota</taxon>
        <taxon>Actinomycetes</taxon>
        <taxon>Pseudonocardiales</taxon>
        <taxon>Pseudonocardiaceae</taxon>
        <taxon>Actinokineospora</taxon>
    </lineage>
</organism>
<evidence type="ECO:0000313" key="1">
    <source>
        <dbReference type="EMBL" id="SDC08731.1"/>
    </source>
</evidence>
<dbReference type="EMBL" id="FMZZ01000001">
    <property type="protein sequence ID" value="SDC08731.1"/>
    <property type="molecule type" value="Genomic_DNA"/>
</dbReference>
<dbReference type="PIRSF" id="PIRSF035042">
    <property type="entry name" value="UCP035042_thirdx"/>
    <property type="match status" value="1"/>
</dbReference>
<reference evidence="2" key="1">
    <citation type="submission" date="2016-10" db="EMBL/GenBank/DDBJ databases">
        <authorList>
            <person name="Varghese N."/>
            <person name="Submissions S."/>
        </authorList>
    </citation>
    <scope>NUCLEOTIDE SEQUENCE [LARGE SCALE GENOMIC DNA]</scope>
    <source>
        <strain evidence="2">IBRC-M 10403</strain>
    </source>
</reference>
<protein>
    <recommendedName>
        <fullName evidence="3">Sucrase/ferredoxin-like</fullName>
    </recommendedName>
</protein>
<dbReference type="SUPFAM" id="SSF52833">
    <property type="entry name" value="Thioredoxin-like"/>
    <property type="match status" value="1"/>
</dbReference>
<dbReference type="InterPro" id="IPR036249">
    <property type="entry name" value="Thioredoxin-like_sf"/>
</dbReference>
<dbReference type="AlphaFoldDB" id="A0A1G6IQL0"/>
<dbReference type="Pfam" id="PF06999">
    <property type="entry name" value="Suc_Fer-like"/>
    <property type="match status" value="1"/>
</dbReference>
<keyword evidence="2" id="KW-1185">Reference proteome</keyword>
<name>A0A1G6IQL0_9PSEU</name>